<evidence type="ECO:0000313" key="3">
    <source>
        <dbReference type="Proteomes" id="UP001422759"/>
    </source>
</evidence>
<gene>
    <name evidence="2" type="ORF">GCM10009760_19830</name>
</gene>
<organism evidence="2 3">
    <name type="scientific">Kitasatospora kazusensis</name>
    <dbReference type="NCBI Taxonomy" id="407974"/>
    <lineage>
        <taxon>Bacteria</taxon>
        <taxon>Bacillati</taxon>
        <taxon>Actinomycetota</taxon>
        <taxon>Actinomycetes</taxon>
        <taxon>Kitasatosporales</taxon>
        <taxon>Streptomycetaceae</taxon>
        <taxon>Kitasatospora</taxon>
    </lineage>
</organism>
<comment type="caution">
    <text evidence="2">The sequence shown here is derived from an EMBL/GenBank/DDBJ whole genome shotgun (WGS) entry which is preliminary data.</text>
</comment>
<name>A0ABN2Z8P9_9ACTN</name>
<proteinExistence type="predicted"/>
<evidence type="ECO:0000256" key="1">
    <source>
        <dbReference type="SAM" id="MobiDB-lite"/>
    </source>
</evidence>
<dbReference type="Proteomes" id="UP001422759">
    <property type="component" value="Unassembled WGS sequence"/>
</dbReference>
<accession>A0ABN2Z8P9</accession>
<reference evidence="2 3" key="1">
    <citation type="journal article" date="2019" name="Int. J. Syst. Evol. Microbiol.">
        <title>The Global Catalogue of Microorganisms (GCM) 10K type strain sequencing project: providing services to taxonomists for standard genome sequencing and annotation.</title>
        <authorList>
            <consortium name="The Broad Institute Genomics Platform"/>
            <consortium name="The Broad Institute Genome Sequencing Center for Infectious Disease"/>
            <person name="Wu L."/>
            <person name="Ma J."/>
        </authorList>
    </citation>
    <scope>NUCLEOTIDE SEQUENCE [LARGE SCALE GENOMIC DNA]</scope>
    <source>
        <strain evidence="2 3">JCM 14560</strain>
    </source>
</reference>
<sequence length="232" mass="24611">MPDPASNRKGAPTLTTSPLNSLAATCRRLGRGTVPANVIEQAVSALALALPSGSLPHQEADLIELAAWFKPKAGQSPTAEQFAALGFIADVLTEVRSHMDSVGREAAARERFVSLSADIVARREAAADAWITERDGCDQVLSLLARVAGTTNPGAAVTASATATEGWVSQAYAQREQEERDRTEREWAEAQAAEQARARAAQDAADRAAAAEAAERRERAREAAARITANIR</sequence>
<protein>
    <submittedName>
        <fullName evidence="2">Uncharacterized protein</fullName>
    </submittedName>
</protein>
<keyword evidence="3" id="KW-1185">Reference proteome</keyword>
<dbReference type="EMBL" id="BAAANT010000008">
    <property type="protein sequence ID" value="GAA2138472.1"/>
    <property type="molecule type" value="Genomic_DNA"/>
</dbReference>
<evidence type="ECO:0000313" key="2">
    <source>
        <dbReference type="EMBL" id="GAA2138472.1"/>
    </source>
</evidence>
<feature type="region of interest" description="Disordered" evidence="1">
    <location>
        <begin position="176"/>
        <end position="232"/>
    </location>
</feature>
<feature type="compositionally biased region" description="Basic and acidic residues" evidence="1">
    <location>
        <begin position="176"/>
        <end position="188"/>
    </location>
</feature>
<feature type="compositionally biased region" description="Basic and acidic residues" evidence="1">
    <location>
        <begin position="213"/>
        <end position="224"/>
    </location>
</feature>
<feature type="compositionally biased region" description="Low complexity" evidence="1">
    <location>
        <begin position="189"/>
        <end position="212"/>
    </location>
</feature>